<dbReference type="CDD" id="cd09024">
    <property type="entry name" value="Aldose_epim_lacX"/>
    <property type="match status" value="1"/>
</dbReference>
<protein>
    <submittedName>
        <fullName evidence="1">Aldose 1-epimerase family protein</fullName>
    </submittedName>
</protein>
<dbReference type="GO" id="GO:0005975">
    <property type="term" value="P:carbohydrate metabolic process"/>
    <property type="evidence" value="ECO:0007669"/>
    <property type="project" value="InterPro"/>
</dbReference>
<name>A0A967EIW4_9PROT</name>
<accession>A0A967EIW4</accession>
<dbReference type="RefSeq" id="WP_166315087.1">
    <property type="nucleotide sequence ID" value="NZ_WOTH01000013.1"/>
</dbReference>
<dbReference type="InterPro" id="IPR037481">
    <property type="entry name" value="LacX"/>
</dbReference>
<comment type="caution">
    <text evidence="1">The sequence shown here is derived from an EMBL/GenBank/DDBJ whole genome shotgun (WGS) entry which is preliminary data.</text>
</comment>
<reference evidence="1" key="1">
    <citation type="submission" date="2019-11" db="EMBL/GenBank/DDBJ databases">
        <title>Description of new Acetobacter species.</title>
        <authorList>
            <person name="Cleenwerck I."/>
            <person name="Sombolestani A.S."/>
        </authorList>
    </citation>
    <scope>NUCLEOTIDE SEQUENCE</scope>
    <source>
        <strain evidence="1">LMG 1626</strain>
    </source>
</reference>
<dbReference type="SUPFAM" id="SSF74650">
    <property type="entry name" value="Galactose mutarotase-like"/>
    <property type="match status" value="1"/>
</dbReference>
<dbReference type="Gene3D" id="2.70.98.10">
    <property type="match status" value="1"/>
</dbReference>
<dbReference type="InterPro" id="IPR014718">
    <property type="entry name" value="GH-type_carb-bd"/>
</dbReference>
<evidence type="ECO:0000313" key="2">
    <source>
        <dbReference type="Proteomes" id="UP000597459"/>
    </source>
</evidence>
<proteinExistence type="predicted"/>
<dbReference type="AlphaFoldDB" id="A0A967EIW4"/>
<dbReference type="InterPro" id="IPR011013">
    <property type="entry name" value="Gal_mutarotase_sf_dom"/>
</dbReference>
<organism evidence="1 2">
    <name type="scientific">Acetobacter estunensis</name>
    <dbReference type="NCBI Taxonomy" id="104097"/>
    <lineage>
        <taxon>Bacteria</taxon>
        <taxon>Pseudomonadati</taxon>
        <taxon>Pseudomonadota</taxon>
        <taxon>Alphaproteobacteria</taxon>
        <taxon>Acetobacterales</taxon>
        <taxon>Acetobacteraceae</taxon>
        <taxon>Acetobacter</taxon>
    </lineage>
</organism>
<gene>
    <name evidence="1" type="ORF">GOB87_08260</name>
</gene>
<dbReference type="EMBL" id="WOTH01000013">
    <property type="protein sequence ID" value="NHO53949.1"/>
    <property type="molecule type" value="Genomic_DNA"/>
</dbReference>
<evidence type="ECO:0000313" key="1">
    <source>
        <dbReference type="EMBL" id="NHO53949.1"/>
    </source>
</evidence>
<sequence length="291" mass="33267">METQTHTFGDTRMRATVAAQGAELVALSADGEDVLWDAGKAWRRHSPVLFPIVGRLPDDTALIDGKSYRLTQHGFARDRRFRWVEMRDDGCVLELESDEKTLAVFPFRFRLWLDYRVQDGRLTVTYTLRNMEEGRELFASLGAHPAFRWPLRKGEDREAYRLTFEEAEPEPIRRLEGGLLAPDARPTPIKGRELALQDALFEDDAIIMDRVRSRSVVFGKPGSRGLRVAWNGFPQLGIWTKPGAHFLCIEPWHGFASPHGFRGEFRDKPGQLCLQPQQEWSAFWSVEAVDA</sequence>
<dbReference type="Proteomes" id="UP000597459">
    <property type="component" value="Unassembled WGS sequence"/>
</dbReference>
<dbReference type="InterPro" id="IPR008183">
    <property type="entry name" value="Aldose_1/G6P_1-epimerase"/>
</dbReference>
<keyword evidence="2" id="KW-1185">Reference proteome</keyword>
<dbReference type="Pfam" id="PF01263">
    <property type="entry name" value="Aldose_epim"/>
    <property type="match status" value="1"/>
</dbReference>
<dbReference type="GO" id="GO:0016853">
    <property type="term" value="F:isomerase activity"/>
    <property type="evidence" value="ECO:0007669"/>
    <property type="project" value="InterPro"/>
</dbReference>
<dbReference type="GO" id="GO:0030246">
    <property type="term" value="F:carbohydrate binding"/>
    <property type="evidence" value="ECO:0007669"/>
    <property type="project" value="InterPro"/>
</dbReference>